<accession>A0A9D2HNE1</accession>
<sequence>MMTEQKNLSPDEDSLCLWCPTITTALLCARQQQVPICLSSPERPRELGPAECRLLHMDRESATLLCRAAALPQKLAGQECSLYFKVREPESGQEMQTLEGSDIRLPLSAGDLRLTTQERLTGRRYGFYSKSTVLSVMPAGETASLWPEAGGELLAVRIKTPFRCVQRELRRHPRYFLQPSQCHMACFWFAPVLPEEGEVMLGAIARYTPEMKARTEIVDISAGGAFVRLNNDPLLKDVHIDASTLMLLYLSLDDAQEGSVNVFAAARCVAVSRNRREMSANIHMRFTKQAVLPLREGPIRWLNLDDDAGIAALDRWIARQRATDLARGVFRS</sequence>
<proteinExistence type="predicted"/>
<reference evidence="1" key="2">
    <citation type="submission" date="2021-04" db="EMBL/GenBank/DDBJ databases">
        <authorList>
            <person name="Gilroy R."/>
        </authorList>
    </citation>
    <scope>NUCLEOTIDE SEQUENCE</scope>
    <source>
        <strain evidence="1">5032</strain>
    </source>
</reference>
<evidence type="ECO:0008006" key="3">
    <source>
        <dbReference type="Google" id="ProtNLM"/>
    </source>
</evidence>
<name>A0A9D2HNE1_9BACT</name>
<comment type="caution">
    <text evidence="1">The sequence shown here is derived from an EMBL/GenBank/DDBJ whole genome shotgun (WGS) entry which is preliminary data.</text>
</comment>
<organism evidence="1 2">
    <name type="scientific">Candidatus Desulfovibrio intestinavium</name>
    <dbReference type="NCBI Taxonomy" id="2838534"/>
    <lineage>
        <taxon>Bacteria</taxon>
        <taxon>Pseudomonadati</taxon>
        <taxon>Thermodesulfobacteriota</taxon>
        <taxon>Desulfovibrionia</taxon>
        <taxon>Desulfovibrionales</taxon>
        <taxon>Desulfovibrionaceae</taxon>
        <taxon>Desulfovibrio</taxon>
    </lineage>
</organism>
<dbReference type="EMBL" id="DWZD01000036">
    <property type="protein sequence ID" value="HJA78984.1"/>
    <property type="molecule type" value="Genomic_DNA"/>
</dbReference>
<evidence type="ECO:0000313" key="2">
    <source>
        <dbReference type="Proteomes" id="UP000823821"/>
    </source>
</evidence>
<dbReference type="Proteomes" id="UP000823821">
    <property type="component" value="Unassembled WGS sequence"/>
</dbReference>
<dbReference type="AlphaFoldDB" id="A0A9D2HNE1"/>
<reference evidence="1" key="1">
    <citation type="journal article" date="2021" name="PeerJ">
        <title>Extensive microbial diversity within the chicken gut microbiome revealed by metagenomics and culture.</title>
        <authorList>
            <person name="Gilroy R."/>
            <person name="Ravi A."/>
            <person name="Getino M."/>
            <person name="Pursley I."/>
            <person name="Horton D.L."/>
            <person name="Alikhan N.F."/>
            <person name="Baker D."/>
            <person name="Gharbi K."/>
            <person name="Hall N."/>
            <person name="Watson M."/>
            <person name="Adriaenssens E.M."/>
            <person name="Foster-Nyarko E."/>
            <person name="Jarju S."/>
            <person name="Secka A."/>
            <person name="Antonio M."/>
            <person name="Oren A."/>
            <person name="Chaudhuri R.R."/>
            <person name="La Ragione R."/>
            <person name="Hildebrand F."/>
            <person name="Pallen M.J."/>
        </authorList>
    </citation>
    <scope>NUCLEOTIDE SEQUENCE</scope>
    <source>
        <strain evidence="1">5032</strain>
    </source>
</reference>
<evidence type="ECO:0000313" key="1">
    <source>
        <dbReference type="EMBL" id="HJA78984.1"/>
    </source>
</evidence>
<gene>
    <name evidence="1" type="ORF">H9784_05350</name>
</gene>
<protein>
    <recommendedName>
        <fullName evidence="3">PilZ domain-containing protein</fullName>
    </recommendedName>
</protein>